<dbReference type="EMBL" id="BAABIQ010000003">
    <property type="protein sequence ID" value="GAA4780617.1"/>
    <property type="molecule type" value="Genomic_DNA"/>
</dbReference>
<reference evidence="2" key="1">
    <citation type="journal article" date="2019" name="Int. J. Syst. Evol. Microbiol.">
        <title>The Global Catalogue of Microorganisms (GCM) 10K type strain sequencing project: providing services to taxonomists for standard genome sequencing and annotation.</title>
        <authorList>
            <consortium name="The Broad Institute Genomics Platform"/>
            <consortium name="The Broad Institute Genome Sequencing Center for Infectious Disease"/>
            <person name="Wu L."/>
            <person name="Ma J."/>
        </authorList>
    </citation>
    <scope>NUCLEOTIDE SEQUENCE [LARGE SCALE GENOMIC DNA]</scope>
    <source>
        <strain evidence="2">JCM 18200</strain>
    </source>
</reference>
<dbReference type="Proteomes" id="UP001501411">
    <property type="component" value="Unassembled WGS sequence"/>
</dbReference>
<dbReference type="InterPro" id="IPR046230">
    <property type="entry name" value="DUF6263"/>
</dbReference>
<comment type="caution">
    <text evidence="1">The sequence shown here is derived from an EMBL/GenBank/DDBJ whole genome shotgun (WGS) entry which is preliminary data.</text>
</comment>
<evidence type="ECO:0000313" key="2">
    <source>
        <dbReference type="Proteomes" id="UP001501411"/>
    </source>
</evidence>
<sequence>MHTKQKVQQEMMGNAMTINQDIEVEYLYDILENNQQGLHIKTTYQRLAMHMELPQKTLDYDSKHVNDENNPLNKLGKMMGKSFDVYISPEGKVTKVEGLRAIIDSIGSDAATQQVLAQQFSDSAFIHMMDASLNIYPNKKIRVGESWQKNVSMPTGGMMDMSLQSTYTLNNIVNDQAHIQVRSDIKLSPLASNEVTNNMEFNLTGKQTGELQTDIQSGLVSSGSLHQEINGNLSAQGFKIPMTIISDITTTGKKR</sequence>
<gene>
    <name evidence="1" type="ORF">GCM10023231_04680</name>
</gene>
<keyword evidence="2" id="KW-1185">Reference proteome</keyword>
<name>A0ABP9AIY1_9SPHI</name>
<protein>
    <recommendedName>
        <fullName evidence="3">AsmA-like C-terminal domain-containing protein</fullName>
    </recommendedName>
</protein>
<accession>A0ABP9AIY1</accession>
<proteinExistence type="predicted"/>
<evidence type="ECO:0000313" key="1">
    <source>
        <dbReference type="EMBL" id="GAA4780617.1"/>
    </source>
</evidence>
<dbReference type="Pfam" id="PF19777">
    <property type="entry name" value="DUF6263"/>
    <property type="match status" value="1"/>
</dbReference>
<organism evidence="1 2">
    <name type="scientific">Olivibacter ginsenosidimutans</name>
    <dbReference type="NCBI Taxonomy" id="1176537"/>
    <lineage>
        <taxon>Bacteria</taxon>
        <taxon>Pseudomonadati</taxon>
        <taxon>Bacteroidota</taxon>
        <taxon>Sphingobacteriia</taxon>
        <taxon>Sphingobacteriales</taxon>
        <taxon>Sphingobacteriaceae</taxon>
        <taxon>Olivibacter</taxon>
    </lineage>
</organism>
<evidence type="ECO:0008006" key="3">
    <source>
        <dbReference type="Google" id="ProtNLM"/>
    </source>
</evidence>